<dbReference type="SUPFAM" id="SSF51735">
    <property type="entry name" value="NAD(P)-binding Rossmann-fold domains"/>
    <property type="match status" value="1"/>
</dbReference>
<evidence type="ECO:0000313" key="3">
    <source>
        <dbReference type="EMBL" id="CAQ00856.1"/>
    </source>
</evidence>
<reference evidence="3 4" key="1">
    <citation type="journal article" date="2008" name="J. Bacteriol.">
        <title>Genome of the actinomycete plant pathogen Clavibacter michiganensis subsp. sepedonicus suggests recent niche adaptation.</title>
        <authorList>
            <person name="Bentley S.D."/>
            <person name="Corton C."/>
            <person name="Brown S.E."/>
            <person name="Barron A."/>
            <person name="Clark L."/>
            <person name="Doggett J."/>
            <person name="Harris B."/>
            <person name="Ormond D."/>
            <person name="Quail M.A."/>
            <person name="May G."/>
            <person name="Francis D."/>
            <person name="Knudson D."/>
            <person name="Parkhill J."/>
            <person name="Ishimaru C.A."/>
        </authorList>
    </citation>
    <scope>NUCLEOTIDE SEQUENCE [LARGE SCALE GENOMIC DNA]</scope>
    <source>
        <strain evidence="4">ATCC 33113 / DSM 20744 / JCM 9667 / LMG 2889 / ICMP 2535 / C-1</strain>
    </source>
</reference>
<sequence>MSDPASGPAADPRPVALVTGVGGVSGIGAAVAESLALDGWDVAFAYWSGYDERMPWGRQPEDPARVAEAVVRAGGRVQAMEADLLDTDAAERLLEGAERELGPITALVLAHCESVDSPLLDTTVEVLDRHLAVNVRASLQLIQGFARRYRAVPGAGRIVALTSDHVVGNVPYGASKAALDRIVIASARELEDVRITANLVDPGPTDTGWFTPEIRAHLEETTPRGRLAEPRDAAALVSFLLSAEGGWINGQRIRSDGGQSVG</sequence>
<dbReference type="GO" id="GO:0016614">
    <property type="term" value="F:oxidoreductase activity, acting on CH-OH group of donors"/>
    <property type="evidence" value="ECO:0007669"/>
    <property type="project" value="UniProtKB-ARBA"/>
</dbReference>
<accession>B0REK9</accession>
<dbReference type="eggNOG" id="COG1028">
    <property type="taxonomic scope" value="Bacteria"/>
</dbReference>
<keyword evidence="2" id="KW-0560">Oxidoreductase</keyword>
<dbReference type="PANTHER" id="PTHR48107:SF7">
    <property type="entry name" value="RE15974P"/>
    <property type="match status" value="1"/>
</dbReference>
<dbReference type="GeneID" id="29471202"/>
<gene>
    <name evidence="3" type="ordered locus">CMS0736</name>
</gene>
<dbReference type="Proteomes" id="UP000001318">
    <property type="component" value="Chromosome"/>
</dbReference>
<dbReference type="STRING" id="31964.CMS0736"/>
<evidence type="ECO:0000256" key="2">
    <source>
        <dbReference type="ARBA" id="ARBA00023002"/>
    </source>
</evidence>
<dbReference type="Gene3D" id="3.40.50.720">
    <property type="entry name" value="NAD(P)-binding Rossmann-like Domain"/>
    <property type="match status" value="1"/>
</dbReference>
<dbReference type="HOGENOM" id="CLU_010194_1_3_11"/>
<dbReference type="OrthoDB" id="9803333at2"/>
<comment type="similarity">
    <text evidence="1">Belongs to the short-chain dehydrogenases/reductases (SDR) family.</text>
</comment>
<dbReference type="AlphaFoldDB" id="B0REK9"/>
<dbReference type="InterPro" id="IPR002347">
    <property type="entry name" value="SDR_fam"/>
</dbReference>
<proteinExistence type="inferred from homology"/>
<dbReference type="PANTHER" id="PTHR48107">
    <property type="entry name" value="NADPH-DEPENDENT ALDEHYDE REDUCTASE-LIKE PROTEIN, CHLOROPLASTIC-RELATED"/>
    <property type="match status" value="1"/>
</dbReference>
<evidence type="ECO:0000256" key="1">
    <source>
        <dbReference type="ARBA" id="ARBA00006484"/>
    </source>
</evidence>
<dbReference type="Pfam" id="PF13561">
    <property type="entry name" value="adh_short_C2"/>
    <property type="match status" value="1"/>
</dbReference>
<name>B0REK9_CLASE</name>
<dbReference type="PRINTS" id="PR00081">
    <property type="entry name" value="GDHRDH"/>
</dbReference>
<dbReference type="RefSeq" id="WP_012298165.1">
    <property type="nucleotide sequence ID" value="NC_010407.1"/>
</dbReference>
<evidence type="ECO:0000313" key="4">
    <source>
        <dbReference type="Proteomes" id="UP000001318"/>
    </source>
</evidence>
<protein>
    <submittedName>
        <fullName evidence="3">Short chain oxidoreductase</fullName>
    </submittedName>
</protein>
<dbReference type="InterPro" id="IPR036291">
    <property type="entry name" value="NAD(P)-bd_dom_sf"/>
</dbReference>
<dbReference type="EMBL" id="AM849034">
    <property type="protein sequence ID" value="CAQ00856.1"/>
    <property type="molecule type" value="Genomic_DNA"/>
</dbReference>
<dbReference type="KEGG" id="cms:CMS0736"/>
<organism evidence="3 4">
    <name type="scientific">Clavibacter sepedonicus</name>
    <name type="common">Clavibacter michiganensis subsp. sepedonicus</name>
    <dbReference type="NCBI Taxonomy" id="31964"/>
    <lineage>
        <taxon>Bacteria</taxon>
        <taxon>Bacillati</taxon>
        <taxon>Actinomycetota</taxon>
        <taxon>Actinomycetes</taxon>
        <taxon>Micrococcales</taxon>
        <taxon>Microbacteriaceae</taxon>
        <taxon>Clavibacter</taxon>
    </lineage>
</organism>
<keyword evidence="4" id="KW-1185">Reference proteome</keyword>